<name>A0A1L3LHG1_9HYPH</name>
<evidence type="ECO:0000313" key="1">
    <source>
        <dbReference type="EMBL" id="APG89552.1"/>
    </source>
</evidence>
<dbReference type="KEGG" id="same:SAMCFNEI73_Ch0218"/>
<dbReference type="EMBL" id="CP013107">
    <property type="protein sequence ID" value="APG89552.1"/>
    <property type="molecule type" value="Genomic_DNA"/>
</dbReference>
<proteinExistence type="predicted"/>
<dbReference type="STRING" id="194963.SAMCFNEI73_Ch0218"/>
<protein>
    <submittedName>
        <fullName evidence="1">Uncharacterized protein</fullName>
    </submittedName>
</protein>
<dbReference type="Proteomes" id="UP000182306">
    <property type="component" value="Chromosome"/>
</dbReference>
<sequence>MPEGGQRRYAVRHLVSLSFADDAGCGSFINLEMRHASRLNLPLDGLCLLCRPGLPQALQFPAMQRI</sequence>
<dbReference type="AlphaFoldDB" id="A0A1L3LHG1"/>
<keyword evidence="2" id="KW-1185">Reference proteome</keyword>
<gene>
    <name evidence="1" type="ORF">SAMCFNEI73_Ch0218</name>
</gene>
<accession>A0A1L3LHG1</accession>
<evidence type="ECO:0000313" key="2">
    <source>
        <dbReference type="Proteomes" id="UP000182306"/>
    </source>
</evidence>
<organism evidence="1 2">
    <name type="scientific">Sinorhizobium americanum</name>
    <dbReference type="NCBI Taxonomy" id="194963"/>
    <lineage>
        <taxon>Bacteria</taxon>
        <taxon>Pseudomonadati</taxon>
        <taxon>Pseudomonadota</taxon>
        <taxon>Alphaproteobacteria</taxon>
        <taxon>Hyphomicrobiales</taxon>
        <taxon>Rhizobiaceae</taxon>
        <taxon>Sinorhizobium/Ensifer group</taxon>
        <taxon>Sinorhizobium</taxon>
    </lineage>
</organism>
<reference evidence="1 2" key="1">
    <citation type="submission" date="2015-10" db="EMBL/GenBank/DDBJ databases">
        <title>Genomic differences between typical nodule nitrogen-fixing rhizobial strains and those coming from bean seeds.</title>
        <authorList>
            <person name="Peralta H."/>
            <person name="Aguilar-Vera A."/>
            <person name="Diaz R."/>
            <person name="Mora Y."/>
            <person name="Martinez-Batallar G."/>
            <person name="Salazar E."/>
            <person name="Vargas-Lagunas C."/>
            <person name="Encarnacion S."/>
            <person name="Girard L."/>
            <person name="Mora J."/>
        </authorList>
    </citation>
    <scope>NUCLEOTIDE SEQUENCE [LARGE SCALE GENOMIC DNA]</scope>
    <source>
        <strain evidence="1 2">CFNEI 73</strain>
    </source>
</reference>